<dbReference type="InterPro" id="IPR017162">
    <property type="entry name" value="UCP037266"/>
</dbReference>
<dbReference type="Pfam" id="PF09904">
    <property type="entry name" value="HTH_43"/>
    <property type="match status" value="1"/>
</dbReference>
<dbReference type="PIRSF" id="PIRSF037266">
    <property type="entry name" value="UCP037266"/>
    <property type="match status" value="1"/>
</dbReference>
<gene>
    <name evidence="1" type="ORF">H9J30_10080</name>
</gene>
<dbReference type="RefSeq" id="WP_240130918.1">
    <property type="nucleotide sequence ID" value="NZ_JACSDI010000005.1"/>
</dbReference>
<organism evidence="1 2">
    <name type="scientific">Shewanella cutis</name>
    <dbReference type="NCBI Taxonomy" id="2766780"/>
    <lineage>
        <taxon>Bacteria</taxon>
        <taxon>Pseudomonadati</taxon>
        <taxon>Pseudomonadota</taxon>
        <taxon>Gammaproteobacteria</taxon>
        <taxon>Alteromonadales</taxon>
        <taxon>Shewanellaceae</taxon>
        <taxon>Shewanella</taxon>
    </lineage>
</organism>
<protein>
    <submittedName>
        <fullName evidence="1">Helix-turn-helix domain-containing protein</fullName>
    </submittedName>
</protein>
<sequence>MPLEPATTQSISKQHKAFLRKLYLAHLMDDDRHNLLSLNKLTGMPRRTLQDAIAAFEDIGIRVEFIQDGSRNNAGYYRILTWGPISSAWVDTHFEEIASIIGVAPVSETVALSESVA</sequence>
<evidence type="ECO:0000313" key="1">
    <source>
        <dbReference type="EMBL" id="MCG9964261.1"/>
    </source>
</evidence>
<dbReference type="EMBL" id="JACSDI010000005">
    <property type="protein sequence ID" value="MCG9964261.1"/>
    <property type="molecule type" value="Genomic_DNA"/>
</dbReference>
<keyword evidence="2" id="KW-1185">Reference proteome</keyword>
<accession>A0ABS9QXT7</accession>
<name>A0ABS9QXT7_9GAMM</name>
<proteinExistence type="predicted"/>
<evidence type="ECO:0000313" key="2">
    <source>
        <dbReference type="Proteomes" id="UP000829384"/>
    </source>
</evidence>
<dbReference type="Proteomes" id="UP000829384">
    <property type="component" value="Unassembled WGS sequence"/>
</dbReference>
<comment type="caution">
    <text evidence="1">The sequence shown here is derived from an EMBL/GenBank/DDBJ whole genome shotgun (WGS) entry which is preliminary data.</text>
</comment>
<reference evidence="1 2" key="1">
    <citation type="submission" date="2020-08" db="EMBL/GenBank/DDBJ databases">
        <title>Whole genome sequence of Shewanella sp strain PS-2.</title>
        <authorList>
            <person name="Das S.K."/>
        </authorList>
    </citation>
    <scope>NUCLEOTIDE SEQUENCE [LARGE SCALE GENOMIC DNA]</scope>
    <source>
        <strain evidence="1 2">PS-2</strain>
    </source>
</reference>
<dbReference type="Gene3D" id="1.10.10.10">
    <property type="entry name" value="Winged helix-like DNA-binding domain superfamily/Winged helix DNA-binding domain"/>
    <property type="match status" value="1"/>
</dbReference>
<dbReference type="InterPro" id="IPR036388">
    <property type="entry name" value="WH-like_DNA-bd_sf"/>
</dbReference>